<dbReference type="Proteomes" id="UP000697107">
    <property type="component" value="Unassembled WGS sequence"/>
</dbReference>
<feature type="region of interest" description="Disordered" evidence="1">
    <location>
        <begin position="132"/>
        <end position="194"/>
    </location>
</feature>
<gene>
    <name evidence="2" type="ORF">PC118_g21378</name>
</gene>
<accession>A0A8T1F084</accession>
<dbReference type="VEuPathDB" id="FungiDB:PC110_g2565"/>
<proteinExistence type="predicted"/>
<feature type="non-terminal residue" evidence="2">
    <location>
        <position position="1"/>
    </location>
</feature>
<sequence>PRSHEATKPRSQASGQSRREAATTERGSGERSQGKDDTGASTELGGEDHSSPVQDEVILAIPAVLSPESGAMTRVVEVSSPQTRRNLTADFGEATSSEVPDTLTAHKSIQSATTSKDAILEDTCNDKVWRNGSMLPNTARKCKIRARTPATPTEGNGDSASSSDRSSEGEESAEEAAVEGSNQPKRPRLAETAD</sequence>
<dbReference type="EMBL" id="RCML01001447">
    <property type="protein sequence ID" value="KAG2962536.1"/>
    <property type="molecule type" value="Genomic_DNA"/>
</dbReference>
<name>A0A8T1F084_9STRA</name>
<evidence type="ECO:0000313" key="2">
    <source>
        <dbReference type="EMBL" id="KAG2962536.1"/>
    </source>
</evidence>
<dbReference type="AlphaFoldDB" id="A0A8T1F084"/>
<comment type="caution">
    <text evidence="2">The sequence shown here is derived from an EMBL/GenBank/DDBJ whole genome shotgun (WGS) entry which is preliminary data.</text>
</comment>
<evidence type="ECO:0000313" key="3">
    <source>
        <dbReference type="Proteomes" id="UP000697107"/>
    </source>
</evidence>
<evidence type="ECO:0000256" key="1">
    <source>
        <dbReference type="SAM" id="MobiDB-lite"/>
    </source>
</evidence>
<protein>
    <submittedName>
        <fullName evidence="2">Uncharacterized protein</fullName>
    </submittedName>
</protein>
<feature type="region of interest" description="Disordered" evidence="1">
    <location>
        <begin position="1"/>
        <end position="55"/>
    </location>
</feature>
<reference evidence="2" key="1">
    <citation type="submission" date="2018-10" db="EMBL/GenBank/DDBJ databases">
        <title>Effector identification in a new, highly contiguous assembly of the strawberry crown rot pathogen Phytophthora cactorum.</title>
        <authorList>
            <person name="Armitage A.D."/>
            <person name="Nellist C.F."/>
            <person name="Bates H."/>
            <person name="Vickerstaff R.J."/>
            <person name="Harrison R.J."/>
        </authorList>
    </citation>
    <scope>NUCLEOTIDE SEQUENCE</scope>
    <source>
        <strain evidence="2">P415</strain>
    </source>
</reference>
<feature type="compositionally biased region" description="Low complexity" evidence="1">
    <location>
        <begin position="155"/>
        <end position="164"/>
    </location>
</feature>
<feature type="region of interest" description="Disordered" evidence="1">
    <location>
        <begin position="77"/>
        <end position="102"/>
    </location>
</feature>
<feature type="compositionally biased region" description="Basic and acidic residues" evidence="1">
    <location>
        <begin position="17"/>
        <end position="38"/>
    </location>
</feature>
<organism evidence="2 3">
    <name type="scientific">Phytophthora cactorum</name>
    <dbReference type="NCBI Taxonomy" id="29920"/>
    <lineage>
        <taxon>Eukaryota</taxon>
        <taxon>Sar</taxon>
        <taxon>Stramenopiles</taxon>
        <taxon>Oomycota</taxon>
        <taxon>Peronosporomycetes</taxon>
        <taxon>Peronosporales</taxon>
        <taxon>Peronosporaceae</taxon>
        <taxon>Phytophthora</taxon>
    </lineage>
</organism>